<name>A0ACC2NFH8_9HYME</name>
<protein>
    <submittedName>
        <fullName evidence="1">Uncharacterized protein</fullName>
    </submittedName>
</protein>
<proteinExistence type="predicted"/>
<keyword evidence="2" id="KW-1185">Reference proteome</keyword>
<dbReference type="EMBL" id="CM056743">
    <property type="protein sequence ID" value="KAJ8669688.1"/>
    <property type="molecule type" value="Genomic_DNA"/>
</dbReference>
<comment type="caution">
    <text evidence="1">The sequence shown here is derived from an EMBL/GenBank/DDBJ whole genome shotgun (WGS) entry which is preliminary data.</text>
</comment>
<sequence>MLITRRAAGVMAARPGGAVTRAASAGRAAVVRPIKGVPTRAAAAARAPMRASAAAGAPRARARAVRVPREGDYALEKVIIQHTLTAVVVYNPANIHYRCTREREAAFERIVNMATLRFGVLLTGLAVKKLWYSYRRTWNRKQQDLHENPRRSLLKWSLKTLIILQEMHFIIGFATPASGSPNINFLSRCKRAILHKIAA</sequence>
<accession>A0ACC2NFH8</accession>
<reference evidence="1" key="1">
    <citation type="submission" date="2023-04" db="EMBL/GenBank/DDBJ databases">
        <title>A chromosome-level genome assembly of the parasitoid wasp Eretmocerus hayati.</title>
        <authorList>
            <person name="Zhong Y."/>
            <person name="Liu S."/>
            <person name="Liu Y."/>
        </authorList>
    </citation>
    <scope>NUCLEOTIDE SEQUENCE</scope>
    <source>
        <strain evidence="1">ZJU_SS_LIU_2023</strain>
    </source>
</reference>
<evidence type="ECO:0000313" key="2">
    <source>
        <dbReference type="Proteomes" id="UP001239111"/>
    </source>
</evidence>
<dbReference type="Proteomes" id="UP001239111">
    <property type="component" value="Chromosome 3"/>
</dbReference>
<gene>
    <name evidence="1" type="ORF">QAD02_000947</name>
</gene>
<evidence type="ECO:0000313" key="1">
    <source>
        <dbReference type="EMBL" id="KAJ8669688.1"/>
    </source>
</evidence>
<organism evidence="1 2">
    <name type="scientific">Eretmocerus hayati</name>
    <dbReference type="NCBI Taxonomy" id="131215"/>
    <lineage>
        <taxon>Eukaryota</taxon>
        <taxon>Metazoa</taxon>
        <taxon>Ecdysozoa</taxon>
        <taxon>Arthropoda</taxon>
        <taxon>Hexapoda</taxon>
        <taxon>Insecta</taxon>
        <taxon>Pterygota</taxon>
        <taxon>Neoptera</taxon>
        <taxon>Endopterygota</taxon>
        <taxon>Hymenoptera</taxon>
        <taxon>Apocrita</taxon>
        <taxon>Proctotrupomorpha</taxon>
        <taxon>Chalcidoidea</taxon>
        <taxon>Aphelinidae</taxon>
        <taxon>Aphelininae</taxon>
        <taxon>Eretmocerus</taxon>
    </lineage>
</organism>